<feature type="domain" description="Cytochrome b5 heme-binding" evidence="6">
    <location>
        <begin position="835"/>
        <end position="916"/>
    </location>
</feature>
<feature type="chain" id="PRO_5045076475" description="Cytochrome b5 heme-binding domain-containing protein" evidence="5">
    <location>
        <begin position="17"/>
        <end position="917"/>
    </location>
</feature>
<dbReference type="Pfam" id="PF00173">
    <property type="entry name" value="Cyt-b5"/>
    <property type="match status" value="1"/>
</dbReference>
<evidence type="ECO:0000256" key="1">
    <source>
        <dbReference type="ARBA" id="ARBA00022617"/>
    </source>
</evidence>
<keyword evidence="2" id="KW-0479">Metal-binding</keyword>
<evidence type="ECO:0000256" key="2">
    <source>
        <dbReference type="ARBA" id="ARBA00022723"/>
    </source>
</evidence>
<keyword evidence="3" id="KW-0408">Iron</keyword>
<feature type="signal peptide" evidence="5">
    <location>
        <begin position="1"/>
        <end position="16"/>
    </location>
</feature>
<evidence type="ECO:0000256" key="3">
    <source>
        <dbReference type="ARBA" id="ARBA00023004"/>
    </source>
</evidence>
<feature type="transmembrane region" description="Helical" evidence="4">
    <location>
        <begin position="527"/>
        <end position="546"/>
    </location>
</feature>
<evidence type="ECO:0000256" key="5">
    <source>
        <dbReference type="SAM" id="SignalP"/>
    </source>
</evidence>
<name>A0ABP0JT05_9DINO</name>
<keyword evidence="4" id="KW-1133">Transmembrane helix</keyword>
<dbReference type="EMBL" id="CAXAMN010006446">
    <property type="protein sequence ID" value="CAK9017581.1"/>
    <property type="molecule type" value="Genomic_DNA"/>
</dbReference>
<keyword evidence="1" id="KW-0349">Heme</keyword>
<feature type="transmembrane region" description="Helical" evidence="4">
    <location>
        <begin position="573"/>
        <end position="593"/>
    </location>
</feature>
<dbReference type="SMART" id="SM01117">
    <property type="entry name" value="Cyt-b5"/>
    <property type="match status" value="1"/>
</dbReference>
<evidence type="ECO:0000313" key="8">
    <source>
        <dbReference type="Proteomes" id="UP001642484"/>
    </source>
</evidence>
<dbReference type="Gene3D" id="3.10.120.10">
    <property type="entry name" value="Cytochrome b5-like heme/steroid binding domain"/>
    <property type="match status" value="1"/>
</dbReference>
<reference evidence="7 8" key="1">
    <citation type="submission" date="2024-02" db="EMBL/GenBank/DDBJ databases">
        <authorList>
            <person name="Chen Y."/>
            <person name="Shah S."/>
            <person name="Dougan E. K."/>
            <person name="Thang M."/>
            <person name="Chan C."/>
        </authorList>
    </citation>
    <scope>NUCLEOTIDE SEQUENCE [LARGE SCALE GENOMIC DNA]</scope>
</reference>
<keyword evidence="4" id="KW-0472">Membrane</keyword>
<keyword evidence="4" id="KW-0812">Transmembrane</keyword>
<accession>A0ABP0JT05</accession>
<organism evidence="7 8">
    <name type="scientific">Durusdinium trenchii</name>
    <dbReference type="NCBI Taxonomy" id="1381693"/>
    <lineage>
        <taxon>Eukaryota</taxon>
        <taxon>Sar</taxon>
        <taxon>Alveolata</taxon>
        <taxon>Dinophyceae</taxon>
        <taxon>Suessiales</taxon>
        <taxon>Symbiodiniaceae</taxon>
        <taxon>Durusdinium</taxon>
    </lineage>
</organism>
<dbReference type="InterPro" id="IPR036400">
    <property type="entry name" value="Cyt_B5-like_heme/steroid_sf"/>
</dbReference>
<dbReference type="Proteomes" id="UP001642484">
    <property type="component" value="Unassembled WGS sequence"/>
</dbReference>
<dbReference type="Pfam" id="PF11913">
    <property type="entry name" value="DUF3431"/>
    <property type="match status" value="1"/>
</dbReference>
<proteinExistence type="predicted"/>
<keyword evidence="8" id="KW-1185">Reference proteome</keyword>
<dbReference type="PANTHER" id="PTHR37490">
    <property type="entry name" value="EXPRESSED PROTEIN"/>
    <property type="match status" value="1"/>
</dbReference>
<sequence length="917" mass="105190">MHWIFLLGGFASIIASEVCVVPHPSNENWTLDGAELQYKLQRFFTKSGPPPLEEIFISTQNLTSDVQEKLMMECPGLLISAFLVLAETQLPIAPQRSSEALAKADTLAEGLSEQQYLDQSQIWPLQAAFQSYHRALAEVTEAKAQWQKPMEVHLVVCHCRESLDWLEGPRFYMPRASRVAVDVFVYEKCRFDTDVSGFSKTFRSVHQIDVDDQGMRRDECSGYLRHLIHHYEEPADYTLFFQADAADHMHWGYLSLVIKSMDQHSLTSPFVHLNYPRLITSLSPCRADVFQQLFDRPPARTLGSYCCAQFAVSKSRIRQNPLERYQRMERMLFSDSPEVCHDIPGHSTLCLMFEVYWHVLFGEDDELPTRAENAQLQLFLRIRDLENESPLGEALDDGAREVNWQASVTTLRLRAELCCTQCGVPYQTSRVKVMRAGSEEKQGMKAEPLTSITSIEEVLFADNPQLVRRLLENAAVDCGKKGGPVLVLWLYGFMRGAWRSWGWLGRAYRIMPLADGSLYHTEETTRLVLYWCILWVVVRYLAWPLWHRRRVVGLMCSPTPVERYRRRLARSQVYCACAVVGGLRLLLGCRWSAQDLLYAYSAEHQVLFSMAVAHWLVSIWEDLHNWTFLRGGLSAKDTQNGGDPSYFLWQAYLVHHLVAAFAFGCALRMKVCTGLAAFGLIFELPVLYMNHREFIVYAENPVEWFQDIRQVELFWATLTVWFRLARGGPTLVYLYSLIFWSEDLNRLSTKESWTYHGMAIFFSILNWGLASTFLTAWRKKDMDMAESCATKAKDFEEKFRQLLHPEDEAHVAEKEMKEEEQSIAEDLPEVVKKPLMQVTPELFASKVQGESGELWLEIDNVAYDLTEFIGKHPGGDQILRQFAGKDASKAFHKAKHSMKAKMQMQMLGIIGVGTQGV</sequence>
<keyword evidence="5" id="KW-0732">Signal</keyword>
<protein>
    <recommendedName>
        <fullName evidence="6">Cytochrome b5 heme-binding domain-containing protein</fullName>
    </recommendedName>
</protein>
<comment type="caution">
    <text evidence="7">The sequence shown here is derived from an EMBL/GenBank/DDBJ whole genome shotgun (WGS) entry which is preliminary data.</text>
</comment>
<evidence type="ECO:0000259" key="6">
    <source>
        <dbReference type="PROSITE" id="PS50255"/>
    </source>
</evidence>
<dbReference type="PROSITE" id="PS00191">
    <property type="entry name" value="CYTOCHROME_B5_1"/>
    <property type="match status" value="1"/>
</dbReference>
<feature type="transmembrane region" description="Helical" evidence="4">
    <location>
        <begin position="646"/>
        <end position="667"/>
    </location>
</feature>
<dbReference type="PROSITE" id="PS50255">
    <property type="entry name" value="CYTOCHROME_B5_2"/>
    <property type="match status" value="1"/>
</dbReference>
<feature type="transmembrane region" description="Helical" evidence="4">
    <location>
        <begin position="755"/>
        <end position="777"/>
    </location>
</feature>
<dbReference type="InterPro" id="IPR018506">
    <property type="entry name" value="Cyt_B5_heme-BS"/>
</dbReference>
<evidence type="ECO:0000256" key="4">
    <source>
        <dbReference type="SAM" id="Phobius"/>
    </source>
</evidence>
<feature type="transmembrane region" description="Helical" evidence="4">
    <location>
        <begin position="713"/>
        <end position="735"/>
    </location>
</feature>
<evidence type="ECO:0000313" key="7">
    <source>
        <dbReference type="EMBL" id="CAK9017581.1"/>
    </source>
</evidence>
<dbReference type="SUPFAM" id="SSF55856">
    <property type="entry name" value="Cytochrome b5-like heme/steroid binding domain"/>
    <property type="match status" value="1"/>
</dbReference>
<dbReference type="PANTHER" id="PTHR37490:SF2">
    <property type="match status" value="1"/>
</dbReference>
<dbReference type="InterPro" id="IPR001199">
    <property type="entry name" value="Cyt_B5-like_heme/steroid-bd"/>
</dbReference>
<dbReference type="InterPro" id="IPR021838">
    <property type="entry name" value="DUF3431"/>
</dbReference>
<gene>
    <name evidence="7" type="ORF">CCMP2556_LOCUS12924</name>
</gene>